<evidence type="ECO:0000313" key="1">
    <source>
        <dbReference type="EMBL" id="EFC47731.1"/>
    </source>
</evidence>
<keyword evidence="2" id="KW-1185">Reference proteome</keyword>
<dbReference type="InterPro" id="IPR001611">
    <property type="entry name" value="Leu-rich_rpt"/>
</dbReference>
<dbReference type="VEuPathDB" id="AmoebaDB:NAEGRDRAFT_46935"/>
<gene>
    <name evidence="1" type="ORF">NAEGRDRAFT_46935</name>
</gene>
<dbReference type="GeneID" id="8849361"/>
<sequence length="344" mass="40202">MQFCDFDEMNSVMMVSSEWFRTSLNFKFDKQFGSYGYEKDIDESNRKFKELSDLTSSLLINSLYIHGRVSDEMITIFSKSQNLINLTKLNIRDWDDKINVEPLFSGMVLKNLTELDIDRVRIGDEGFKALSKSSYIKNLTYLRAFWAGHSYLAAKYVAESENFSNLTFLDLSNLYENPVEGVRCMCQSPFLSNLKHIGLSHFANDDVMKLLEESNYLTKLETIMLDRGDFTLEPFKLFLNSNNAKNLTDLYFEYTELGVEGVKIIAECPNMINLKCLDITHAYVGDEGARYIIESKYLKNLTQLEYYPNDPYYEYYEGENFSEEMRLSIERFLTSNINRHYEQN</sequence>
<organism evidence="2">
    <name type="scientific">Naegleria gruberi</name>
    <name type="common">Amoeba</name>
    <dbReference type="NCBI Taxonomy" id="5762"/>
    <lineage>
        <taxon>Eukaryota</taxon>
        <taxon>Discoba</taxon>
        <taxon>Heterolobosea</taxon>
        <taxon>Tetramitia</taxon>
        <taxon>Eutetramitia</taxon>
        <taxon>Vahlkampfiidae</taxon>
        <taxon>Naegleria</taxon>
    </lineage>
</organism>
<accession>D2V5Y7</accession>
<name>D2V5Y7_NAEGR</name>
<dbReference type="SUPFAM" id="SSF52047">
    <property type="entry name" value="RNI-like"/>
    <property type="match status" value="1"/>
</dbReference>
<dbReference type="KEGG" id="ngr:NAEGRDRAFT_46935"/>
<evidence type="ECO:0000313" key="2">
    <source>
        <dbReference type="Proteomes" id="UP000006671"/>
    </source>
</evidence>
<dbReference type="Gene3D" id="3.80.10.10">
    <property type="entry name" value="Ribonuclease Inhibitor"/>
    <property type="match status" value="2"/>
</dbReference>
<dbReference type="EMBL" id="GG738853">
    <property type="protein sequence ID" value="EFC47731.1"/>
    <property type="molecule type" value="Genomic_DNA"/>
</dbReference>
<dbReference type="RefSeq" id="XP_002680475.1">
    <property type="nucleotide sequence ID" value="XM_002680429.1"/>
</dbReference>
<dbReference type="AlphaFoldDB" id="D2V5Y7"/>
<reference evidence="1 2" key="1">
    <citation type="journal article" date="2010" name="Cell">
        <title>The genome of Naegleria gruberi illuminates early eukaryotic versatility.</title>
        <authorList>
            <person name="Fritz-Laylin L.K."/>
            <person name="Prochnik S.E."/>
            <person name="Ginger M.L."/>
            <person name="Dacks J.B."/>
            <person name="Carpenter M.L."/>
            <person name="Field M.C."/>
            <person name="Kuo A."/>
            <person name="Paredez A."/>
            <person name="Chapman J."/>
            <person name="Pham J."/>
            <person name="Shu S."/>
            <person name="Neupane R."/>
            <person name="Cipriano M."/>
            <person name="Mancuso J."/>
            <person name="Tu H."/>
            <person name="Salamov A."/>
            <person name="Lindquist E."/>
            <person name="Shapiro H."/>
            <person name="Lucas S."/>
            <person name="Grigoriev I.V."/>
            <person name="Cande W.Z."/>
            <person name="Fulton C."/>
            <person name="Rokhsar D.S."/>
            <person name="Dawson S.C."/>
        </authorList>
    </citation>
    <scope>NUCLEOTIDE SEQUENCE [LARGE SCALE GENOMIC DNA]</scope>
    <source>
        <strain evidence="1 2">NEG-M</strain>
    </source>
</reference>
<dbReference type="Pfam" id="PF13516">
    <property type="entry name" value="LRR_6"/>
    <property type="match status" value="2"/>
</dbReference>
<dbReference type="InterPro" id="IPR032675">
    <property type="entry name" value="LRR_dom_sf"/>
</dbReference>
<dbReference type="Proteomes" id="UP000006671">
    <property type="component" value="Unassembled WGS sequence"/>
</dbReference>
<protein>
    <submittedName>
        <fullName evidence="1">Predicted protein</fullName>
    </submittedName>
</protein>
<proteinExistence type="predicted"/>
<dbReference type="InParanoid" id="D2V5Y7"/>